<sequence length="74" mass="8275">MAHARPALKTQAGTQTPKEMEAVDTRAYPRPTTSRVPEDERVRICRPAVIRRDAGTEREPREAGPEAHIVRGDD</sequence>
<feature type="region of interest" description="Disordered" evidence="1">
    <location>
        <begin position="1"/>
        <end position="74"/>
    </location>
</feature>
<gene>
    <name evidence="2" type="ORF">JE024_31460</name>
</gene>
<proteinExistence type="predicted"/>
<organism evidence="2 3">
    <name type="scientific">Streptomyces zhihengii</name>
    <dbReference type="NCBI Taxonomy" id="1818004"/>
    <lineage>
        <taxon>Bacteria</taxon>
        <taxon>Bacillati</taxon>
        <taxon>Actinomycetota</taxon>
        <taxon>Actinomycetes</taxon>
        <taxon>Kitasatosporales</taxon>
        <taxon>Streptomycetaceae</taxon>
        <taxon>Streptomyces</taxon>
    </lineage>
</organism>
<dbReference type="EMBL" id="JAFEJA010000002">
    <property type="protein sequence ID" value="MBM9623123.1"/>
    <property type="molecule type" value="Genomic_DNA"/>
</dbReference>
<feature type="compositionally biased region" description="Basic and acidic residues" evidence="1">
    <location>
        <begin position="50"/>
        <end position="74"/>
    </location>
</feature>
<name>A0ABS2V0B6_9ACTN</name>
<comment type="caution">
    <text evidence="2">The sequence shown here is derived from an EMBL/GenBank/DDBJ whole genome shotgun (WGS) entry which is preliminary data.</text>
</comment>
<dbReference type="Proteomes" id="UP000664109">
    <property type="component" value="Unassembled WGS sequence"/>
</dbReference>
<evidence type="ECO:0000313" key="2">
    <source>
        <dbReference type="EMBL" id="MBM9623123.1"/>
    </source>
</evidence>
<protein>
    <submittedName>
        <fullName evidence="2">Uncharacterized protein</fullName>
    </submittedName>
</protein>
<dbReference type="RefSeq" id="WP_205377294.1">
    <property type="nucleotide sequence ID" value="NZ_JAFEJA010000002.1"/>
</dbReference>
<evidence type="ECO:0000256" key="1">
    <source>
        <dbReference type="SAM" id="MobiDB-lite"/>
    </source>
</evidence>
<evidence type="ECO:0000313" key="3">
    <source>
        <dbReference type="Proteomes" id="UP000664109"/>
    </source>
</evidence>
<keyword evidence="3" id="KW-1185">Reference proteome</keyword>
<reference evidence="2 3" key="1">
    <citation type="journal article" date="2016" name="Arch. Microbiol.">
        <title>Streptomyces zhihengii sp. nov., isolated from rhizospheric soil of Psammosilene tunicoides.</title>
        <authorList>
            <person name="Huang M.J."/>
            <person name="Fei J.J."/>
            <person name="Salam N."/>
            <person name="Kim C.J."/>
            <person name="Hozzein W.N."/>
            <person name="Xiao M."/>
            <person name="Huang H.Q."/>
            <person name="Li W.J."/>
        </authorList>
    </citation>
    <scope>NUCLEOTIDE SEQUENCE [LARGE SCALE GENOMIC DNA]</scope>
    <source>
        <strain evidence="2 3">YIM T102</strain>
    </source>
</reference>
<accession>A0ABS2V0B6</accession>